<evidence type="ECO:0000259" key="1">
    <source>
        <dbReference type="Pfam" id="PF19572"/>
    </source>
</evidence>
<reference evidence="2" key="1">
    <citation type="submission" date="2018-05" db="EMBL/GenBank/DDBJ databases">
        <authorList>
            <person name="Lanie J.A."/>
            <person name="Ng W.-L."/>
            <person name="Kazmierczak K.M."/>
            <person name="Andrzejewski T.M."/>
            <person name="Davidsen T.M."/>
            <person name="Wayne K.J."/>
            <person name="Tettelin H."/>
            <person name="Glass J.I."/>
            <person name="Rusch D."/>
            <person name="Podicherti R."/>
            <person name="Tsui H.-C.T."/>
            <person name="Winkler M.E."/>
        </authorList>
    </citation>
    <scope>NUCLEOTIDE SEQUENCE</scope>
</reference>
<dbReference type="Pfam" id="PF19572">
    <property type="entry name" value="PorV"/>
    <property type="match status" value="1"/>
</dbReference>
<name>A0A381RFC0_9ZZZZ</name>
<dbReference type="InterPro" id="IPR045741">
    <property type="entry name" value="PorV"/>
</dbReference>
<dbReference type="AlphaFoldDB" id="A0A381RFC0"/>
<dbReference type="EMBL" id="UINC01001824">
    <property type="protein sequence ID" value="SUZ89579.1"/>
    <property type="molecule type" value="Genomic_DNA"/>
</dbReference>
<dbReference type="SUPFAM" id="SSF56935">
    <property type="entry name" value="Porins"/>
    <property type="match status" value="1"/>
</dbReference>
<evidence type="ECO:0000313" key="2">
    <source>
        <dbReference type="EMBL" id="SUZ89579.1"/>
    </source>
</evidence>
<dbReference type="Gene3D" id="2.40.160.60">
    <property type="entry name" value="Outer membrane protein transport protein (OMPP1/FadL/TodX)"/>
    <property type="match status" value="1"/>
</dbReference>
<protein>
    <recommendedName>
        <fullName evidence="1">Type IX secretion system protein PorV domain-containing protein</fullName>
    </recommendedName>
</protein>
<feature type="domain" description="Type IX secretion system protein PorV" evidence="1">
    <location>
        <begin position="11"/>
        <end position="183"/>
    </location>
</feature>
<sequence>VIFSFLHAVDKTGTTAAKFLSLGVGSKAVGMGGAFTSVANDATAMYWNPAGLSYFNTKEMYFNHADWIADISFDYFGFSIPLRPGRAIGINITSVTMGEMEVTRYGNENTGETFRASDYAVGITYAMNLTDRFSVGINGKYIQQTIASSHAQGAAIDLGTLFKTPFGFRLGTSISNFGPKLKMSGDDLLIAADVNQTIEGNNESVTSLLSTDRFDLPLNLRFGISNDLVFGKLVNILWSVDTISPNDNANYVNAGFELKLLNDFLFLRAGINSLFLKDNEKEYSIGVGLKIPGIMNNNLLFNYSFEALRHLGNTQQIGIRIGF</sequence>
<proteinExistence type="predicted"/>
<accession>A0A381RFC0</accession>
<gene>
    <name evidence="2" type="ORF">METZ01_LOCUS42433</name>
</gene>
<feature type="non-terminal residue" evidence="2">
    <location>
        <position position="1"/>
    </location>
</feature>
<organism evidence="2">
    <name type="scientific">marine metagenome</name>
    <dbReference type="NCBI Taxonomy" id="408172"/>
    <lineage>
        <taxon>unclassified sequences</taxon>
        <taxon>metagenomes</taxon>
        <taxon>ecological metagenomes</taxon>
    </lineage>
</organism>
<dbReference type="NCBIfam" id="NF033709">
    <property type="entry name" value="PorV_fam"/>
    <property type="match status" value="1"/>
</dbReference>